<dbReference type="KEGG" id="amuc:Pan181_01390"/>
<evidence type="ECO:0000313" key="1">
    <source>
        <dbReference type="EMBL" id="QDU53960.1"/>
    </source>
</evidence>
<dbReference type="SUPFAM" id="SSF53756">
    <property type="entry name" value="UDP-Glycosyltransferase/glycogen phosphorylase"/>
    <property type="match status" value="1"/>
</dbReference>
<proteinExistence type="predicted"/>
<evidence type="ECO:0000313" key="2">
    <source>
        <dbReference type="Proteomes" id="UP000315750"/>
    </source>
</evidence>
<dbReference type="CDD" id="cd03801">
    <property type="entry name" value="GT4_PimA-like"/>
    <property type="match status" value="1"/>
</dbReference>
<dbReference type="Gene3D" id="3.40.50.2000">
    <property type="entry name" value="Glycogen Phosphorylase B"/>
    <property type="match status" value="1"/>
</dbReference>
<accession>A0A518AGV2</accession>
<dbReference type="PANTHER" id="PTHR12526:SF600">
    <property type="entry name" value="GLYCOSYL TRANSFERASE GROUP 1"/>
    <property type="match status" value="1"/>
</dbReference>
<dbReference type="GO" id="GO:0016757">
    <property type="term" value="F:glycosyltransferase activity"/>
    <property type="evidence" value="ECO:0007669"/>
    <property type="project" value="TreeGrafter"/>
</dbReference>
<organism evidence="1 2">
    <name type="scientific">Aeoliella mucimassa</name>
    <dbReference type="NCBI Taxonomy" id="2527972"/>
    <lineage>
        <taxon>Bacteria</taxon>
        <taxon>Pseudomonadati</taxon>
        <taxon>Planctomycetota</taxon>
        <taxon>Planctomycetia</taxon>
        <taxon>Pirellulales</taxon>
        <taxon>Lacipirellulaceae</taxon>
        <taxon>Aeoliella</taxon>
    </lineage>
</organism>
<reference evidence="1 2" key="1">
    <citation type="submission" date="2019-02" db="EMBL/GenBank/DDBJ databases">
        <title>Deep-cultivation of Planctomycetes and their phenomic and genomic characterization uncovers novel biology.</title>
        <authorList>
            <person name="Wiegand S."/>
            <person name="Jogler M."/>
            <person name="Boedeker C."/>
            <person name="Pinto D."/>
            <person name="Vollmers J."/>
            <person name="Rivas-Marin E."/>
            <person name="Kohn T."/>
            <person name="Peeters S.H."/>
            <person name="Heuer A."/>
            <person name="Rast P."/>
            <person name="Oberbeckmann S."/>
            <person name="Bunk B."/>
            <person name="Jeske O."/>
            <person name="Meyerdierks A."/>
            <person name="Storesund J.E."/>
            <person name="Kallscheuer N."/>
            <person name="Luecker S."/>
            <person name="Lage O.M."/>
            <person name="Pohl T."/>
            <person name="Merkel B.J."/>
            <person name="Hornburger P."/>
            <person name="Mueller R.-W."/>
            <person name="Bruemmer F."/>
            <person name="Labrenz M."/>
            <person name="Spormann A.M."/>
            <person name="Op den Camp H."/>
            <person name="Overmann J."/>
            <person name="Amann R."/>
            <person name="Jetten M.S.M."/>
            <person name="Mascher T."/>
            <person name="Medema M.H."/>
            <person name="Devos D.P."/>
            <person name="Kaster A.-K."/>
            <person name="Ovreas L."/>
            <person name="Rohde M."/>
            <person name="Galperin M.Y."/>
            <person name="Jogler C."/>
        </authorList>
    </citation>
    <scope>NUCLEOTIDE SEQUENCE [LARGE SCALE GENOMIC DNA]</scope>
    <source>
        <strain evidence="1 2">Pan181</strain>
    </source>
</reference>
<keyword evidence="1" id="KW-0808">Transferase</keyword>
<dbReference type="EMBL" id="CP036278">
    <property type="protein sequence ID" value="QDU53960.1"/>
    <property type="molecule type" value="Genomic_DNA"/>
</dbReference>
<name>A0A518AGV2_9BACT</name>
<protein>
    <submittedName>
        <fullName evidence="1">Putative glycosyl transferase</fullName>
    </submittedName>
</protein>
<dbReference type="Proteomes" id="UP000315750">
    <property type="component" value="Chromosome"/>
</dbReference>
<dbReference type="RefSeq" id="WP_145244997.1">
    <property type="nucleotide sequence ID" value="NZ_CP036278.1"/>
</dbReference>
<dbReference type="Pfam" id="PF13692">
    <property type="entry name" value="Glyco_trans_1_4"/>
    <property type="match status" value="1"/>
</dbReference>
<sequence>MDQSGNGRARVMVVTPTDPRCKTNGGNQRTAHLCDAFSRHADVLVLSLTSDQVRTPELDPEGYLLGPIHLSKRYAERMPVRVLRRACEVGLQFSKDRSQRAAVAKAVEQHQPDLLLYRYLNQAVVSHPPGLDMPCIIDIDDRMSDKYQQMANTAGNALMRGSLRRTSRYLRAREDAALKISDCELFADAKSPESATRFYFPNIPIFNPAEPSPLPEKFALGFIGNLLYRPNIDGVRWFLDEVWPQVLQAVPDCQILLAGSGADQFSGRPGVVSLGFIDSVASLYDQASVILVPIRYGGGSNIKLPEAMAHGRPCVATSRAVDAFGTDVEGCEGLLSCSDAQQMAAAVIRLASDREQLQQAAAAAKQVADAKFSTERLAQVAGKALGIAWPTATAAPATVE</sequence>
<keyword evidence="2" id="KW-1185">Reference proteome</keyword>
<dbReference type="PANTHER" id="PTHR12526">
    <property type="entry name" value="GLYCOSYLTRANSFERASE"/>
    <property type="match status" value="1"/>
</dbReference>
<gene>
    <name evidence="1" type="ORF">Pan181_01390</name>
</gene>
<dbReference type="AlphaFoldDB" id="A0A518AGV2"/>
<dbReference type="OrthoDB" id="9807209at2"/>